<comment type="caution">
    <text evidence="1">The sequence shown here is derived from an EMBL/GenBank/DDBJ whole genome shotgun (WGS) entry which is preliminary data.</text>
</comment>
<organism evidence="1 2">
    <name type="scientific">Massilimicrobiota timonensis</name>
    <dbReference type="NCBI Taxonomy" id="1776392"/>
    <lineage>
        <taxon>Bacteria</taxon>
        <taxon>Bacillati</taxon>
        <taxon>Bacillota</taxon>
        <taxon>Erysipelotrichia</taxon>
        <taxon>Erysipelotrichales</taxon>
        <taxon>Erysipelotrichaceae</taxon>
        <taxon>Massilimicrobiota</taxon>
    </lineage>
</organism>
<dbReference type="Pfam" id="PF09148">
    <property type="entry name" value="DUF1934"/>
    <property type="match status" value="1"/>
</dbReference>
<dbReference type="InterPro" id="IPR012674">
    <property type="entry name" value="Calycin"/>
</dbReference>
<dbReference type="InterPro" id="IPR015231">
    <property type="entry name" value="DUF1934"/>
</dbReference>
<protein>
    <submittedName>
        <fullName evidence="1">DUF1934 family protein</fullName>
    </submittedName>
</protein>
<dbReference type="SUPFAM" id="SSF50814">
    <property type="entry name" value="Lipocalins"/>
    <property type="match status" value="1"/>
</dbReference>
<sequence>MYQTKQIHYKAIFKQDHDQHKIEYKAKGLFHQDQKTSLDFDTPEGHIQISYDDQEVYLQHGNSLLKFHKEKPFWNQYQLPYGSVALKTKLLKFQNNQDSMKMKYELYDQQGLISTVYIMITMKAYCLVDEHENI</sequence>
<proteinExistence type="predicted"/>
<reference evidence="2" key="1">
    <citation type="submission" date="2023-06" db="EMBL/GenBank/DDBJ databases">
        <title>Identification and characterization of horizontal gene transfer across gut microbiota members of farm animals based on homology search.</title>
        <authorList>
            <person name="Zeman M."/>
            <person name="Kubasova T."/>
            <person name="Jahodarova E."/>
            <person name="Nykrynova M."/>
            <person name="Rychlik I."/>
        </authorList>
    </citation>
    <scope>NUCLEOTIDE SEQUENCE [LARGE SCALE GENOMIC DNA]</scope>
    <source>
        <strain evidence="2">ET341</strain>
    </source>
</reference>
<evidence type="ECO:0000313" key="2">
    <source>
        <dbReference type="Proteomes" id="UP001529275"/>
    </source>
</evidence>
<dbReference type="EMBL" id="JAUDCK010000010">
    <property type="protein sequence ID" value="MDM8195532.1"/>
    <property type="molecule type" value="Genomic_DNA"/>
</dbReference>
<evidence type="ECO:0000313" key="1">
    <source>
        <dbReference type="EMBL" id="MDM8195532.1"/>
    </source>
</evidence>
<dbReference type="Proteomes" id="UP001529275">
    <property type="component" value="Unassembled WGS sequence"/>
</dbReference>
<keyword evidence="2" id="KW-1185">Reference proteome</keyword>
<accession>A0ABT7UHA7</accession>
<dbReference type="Gene3D" id="2.40.128.20">
    <property type="match status" value="1"/>
</dbReference>
<name>A0ABT7UHA7_9FIRM</name>
<dbReference type="RefSeq" id="WP_289527461.1">
    <property type="nucleotide sequence ID" value="NZ_JAUDCK010000010.1"/>
</dbReference>
<gene>
    <name evidence="1" type="ORF">QUV98_04255</name>
</gene>